<dbReference type="Pfam" id="PF01613">
    <property type="entry name" value="Flavin_Reduct"/>
    <property type="match status" value="1"/>
</dbReference>
<dbReference type="SUPFAM" id="SSF50475">
    <property type="entry name" value="FMN-binding split barrel"/>
    <property type="match status" value="1"/>
</dbReference>
<keyword evidence="1" id="KW-0378">Hydrolase</keyword>
<dbReference type="InterPro" id="IPR050266">
    <property type="entry name" value="AB_hydrolase_sf"/>
</dbReference>
<accession>A0A9W6J8E6</accession>
<proteinExistence type="predicted"/>
<dbReference type="EMBL" id="BSFJ01000005">
    <property type="protein sequence ID" value="GLK71179.1"/>
    <property type="molecule type" value="Genomic_DNA"/>
</dbReference>
<dbReference type="Proteomes" id="UP001143370">
    <property type="component" value="Unassembled WGS sequence"/>
</dbReference>
<dbReference type="Gene3D" id="3.40.50.1820">
    <property type="entry name" value="alpha/beta hydrolase"/>
    <property type="match status" value="1"/>
</dbReference>
<dbReference type="PANTHER" id="PTHR43798">
    <property type="entry name" value="MONOACYLGLYCEROL LIPASE"/>
    <property type="match status" value="1"/>
</dbReference>
<comment type="caution">
    <text evidence="3">The sequence shown here is derived from an EMBL/GenBank/DDBJ whole genome shotgun (WGS) entry which is preliminary data.</text>
</comment>
<name>A0A9W6J8E6_9HYPH</name>
<dbReference type="SUPFAM" id="SSF53474">
    <property type="entry name" value="alpha/beta-Hydrolases"/>
    <property type="match status" value="1"/>
</dbReference>
<dbReference type="AlphaFoldDB" id="A0A9W6J8E6"/>
<keyword evidence="4" id="KW-1185">Reference proteome</keyword>
<dbReference type="SMART" id="SM00903">
    <property type="entry name" value="Flavin_Reduct"/>
    <property type="match status" value="1"/>
</dbReference>
<reference evidence="3" key="2">
    <citation type="submission" date="2023-01" db="EMBL/GenBank/DDBJ databases">
        <authorList>
            <person name="Sun Q."/>
            <person name="Evtushenko L."/>
        </authorList>
    </citation>
    <scope>NUCLEOTIDE SEQUENCE</scope>
    <source>
        <strain evidence="3">VKM B-2484</strain>
    </source>
</reference>
<sequence length="607" mass="63385">MAEGRAVEGMAVHEGRDGHAVRTRYRRQGVTGATPVVLVHGVGMAIAAWEPQIAALAARFDVIALDMPGHGGSSLPPVDARLSDYSDAVIAVLDALKLPAAVVVGHSMGALVALDTALAHPSRVLGVAALNAVFCRTPEQRAAVLARATALAGEGGAGAPDESHQAAVQRWFGAPVPPALREAAARVARLLAACDPVGYARTYALFATSDAVHRERLAALTVPALFMTADGDPNSTPAMSEAMAALAPRGRAEILAGARHMMNLTAPDEVNRRLLAFLDEVAPMRRETKSFDPKAFRQALGAFLTGVTVVATRDEAGDMRGFTANSFSSVSLDPPLILVCIARTASSYPVFAAAANFAVSILAADQKEVSALFASKSADKFAASRWHLGPAGSPVIEGASAWFDCTRHEVVEAGDHVILIGKVAGFGAAPAAPLGYCRGAYVDVSLGQEALARRDEPARVGAILERDGAVLLVENGKGGLDLPAGTCLEPASNPRSLRGALARLGIEGRLGFLFAVFETLGAGEGSVSIYYRGGFEGEPRPEHGARLVPFADIDWARLADEAVRTMLRRYVRERSEDTFGIYVGDAMRGTVHPLAAAASAPMPTASA</sequence>
<dbReference type="Gene3D" id="2.30.110.10">
    <property type="entry name" value="Electron Transport, Fmn-binding Protein, Chain A"/>
    <property type="match status" value="1"/>
</dbReference>
<dbReference type="InterPro" id="IPR000073">
    <property type="entry name" value="AB_hydrolase_1"/>
</dbReference>
<dbReference type="PANTHER" id="PTHR43798:SF31">
    <property type="entry name" value="AB HYDROLASE SUPERFAMILY PROTEIN YCLE"/>
    <property type="match status" value="1"/>
</dbReference>
<evidence type="ECO:0000259" key="2">
    <source>
        <dbReference type="SMART" id="SM00903"/>
    </source>
</evidence>
<organism evidence="3 4">
    <name type="scientific">Ancylobacter dichloromethanicus</name>
    <dbReference type="NCBI Taxonomy" id="518825"/>
    <lineage>
        <taxon>Bacteria</taxon>
        <taxon>Pseudomonadati</taxon>
        <taxon>Pseudomonadota</taxon>
        <taxon>Alphaproteobacteria</taxon>
        <taxon>Hyphomicrobiales</taxon>
        <taxon>Xanthobacteraceae</taxon>
        <taxon>Ancylobacter</taxon>
    </lineage>
</organism>
<dbReference type="InterPro" id="IPR012349">
    <property type="entry name" value="Split_barrel_FMN-bd"/>
</dbReference>
<evidence type="ECO:0000313" key="3">
    <source>
        <dbReference type="EMBL" id="GLK71179.1"/>
    </source>
</evidence>
<protein>
    <submittedName>
        <fullName evidence="3">Flavin reductase</fullName>
    </submittedName>
</protein>
<dbReference type="Gene3D" id="3.90.79.10">
    <property type="entry name" value="Nucleoside Triphosphate Pyrophosphohydrolase"/>
    <property type="match status" value="1"/>
</dbReference>
<dbReference type="PRINTS" id="PR00111">
    <property type="entry name" value="ABHYDROLASE"/>
</dbReference>
<dbReference type="GO" id="GO:0016787">
    <property type="term" value="F:hydrolase activity"/>
    <property type="evidence" value="ECO:0007669"/>
    <property type="project" value="UniProtKB-KW"/>
</dbReference>
<dbReference type="Pfam" id="PF00561">
    <property type="entry name" value="Abhydrolase_1"/>
    <property type="match status" value="1"/>
</dbReference>
<dbReference type="RefSeq" id="WP_213372184.1">
    <property type="nucleotide sequence ID" value="NZ_BSFJ01000005.1"/>
</dbReference>
<gene>
    <name evidence="3" type="ORF">GCM10017643_12940</name>
</gene>
<dbReference type="InterPro" id="IPR000639">
    <property type="entry name" value="Epox_hydrolase-like"/>
</dbReference>
<dbReference type="GO" id="GO:0016020">
    <property type="term" value="C:membrane"/>
    <property type="evidence" value="ECO:0007669"/>
    <property type="project" value="TreeGrafter"/>
</dbReference>
<dbReference type="GO" id="GO:0010181">
    <property type="term" value="F:FMN binding"/>
    <property type="evidence" value="ECO:0007669"/>
    <property type="project" value="InterPro"/>
</dbReference>
<dbReference type="PRINTS" id="PR00412">
    <property type="entry name" value="EPOXHYDRLASE"/>
</dbReference>
<feature type="domain" description="Flavin reductase like" evidence="2">
    <location>
        <begin position="300"/>
        <end position="443"/>
    </location>
</feature>
<dbReference type="InterPro" id="IPR002563">
    <property type="entry name" value="Flavin_Rdtase-like_dom"/>
</dbReference>
<reference evidence="3" key="1">
    <citation type="journal article" date="2014" name="Int. J. Syst. Evol. Microbiol.">
        <title>Complete genome sequence of Corynebacterium casei LMG S-19264T (=DSM 44701T), isolated from a smear-ripened cheese.</title>
        <authorList>
            <consortium name="US DOE Joint Genome Institute (JGI-PGF)"/>
            <person name="Walter F."/>
            <person name="Albersmeier A."/>
            <person name="Kalinowski J."/>
            <person name="Ruckert C."/>
        </authorList>
    </citation>
    <scope>NUCLEOTIDE SEQUENCE</scope>
    <source>
        <strain evidence="3">VKM B-2484</strain>
    </source>
</reference>
<dbReference type="GO" id="GO:0016646">
    <property type="term" value="F:oxidoreductase activity, acting on the CH-NH group of donors, NAD or NADP as acceptor"/>
    <property type="evidence" value="ECO:0007669"/>
    <property type="project" value="UniProtKB-ARBA"/>
</dbReference>
<dbReference type="InterPro" id="IPR029058">
    <property type="entry name" value="AB_hydrolase_fold"/>
</dbReference>
<evidence type="ECO:0000313" key="4">
    <source>
        <dbReference type="Proteomes" id="UP001143370"/>
    </source>
</evidence>
<evidence type="ECO:0000256" key="1">
    <source>
        <dbReference type="ARBA" id="ARBA00022801"/>
    </source>
</evidence>